<dbReference type="InParanoid" id="A0A061EYK5"/>
<dbReference type="InterPro" id="IPR050872">
    <property type="entry name" value="PPR_P_subfamily"/>
</dbReference>
<comment type="similarity">
    <text evidence="1">Belongs to the PPR family. P subfamily.</text>
</comment>
<reference evidence="4 5" key="1">
    <citation type="journal article" date="2013" name="Genome Biol.">
        <title>The genome sequence of the most widely cultivated cacao type and its use to identify candidate genes regulating pod color.</title>
        <authorList>
            <person name="Motamayor J.C."/>
            <person name="Mockaitis K."/>
            <person name="Schmutz J."/>
            <person name="Haiminen N."/>
            <person name="Iii D.L."/>
            <person name="Cornejo O."/>
            <person name="Findley S.D."/>
            <person name="Zheng P."/>
            <person name="Utro F."/>
            <person name="Royaert S."/>
            <person name="Saski C."/>
            <person name="Jenkins J."/>
            <person name="Podicheti R."/>
            <person name="Zhao M."/>
            <person name="Scheffler B.E."/>
            <person name="Stack J.C."/>
            <person name="Feltus F.A."/>
            <person name="Mustiga G.M."/>
            <person name="Amores F."/>
            <person name="Phillips W."/>
            <person name="Marelli J.P."/>
            <person name="May G.D."/>
            <person name="Shapiro H."/>
            <person name="Ma J."/>
            <person name="Bustamante C.D."/>
            <person name="Schnell R.J."/>
            <person name="Main D."/>
            <person name="Gilbert D."/>
            <person name="Parida L."/>
            <person name="Kuhn D.N."/>
        </authorList>
    </citation>
    <scope>NUCLEOTIDE SEQUENCE [LARGE SCALE GENOMIC DNA]</scope>
    <source>
        <strain evidence="5">cv. Matina 1-6</strain>
    </source>
</reference>
<accession>A0A061EYK5</accession>
<protein>
    <submittedName>
        <fullName evidence="4">Uncharacterized protein</fullName>
    </submittedName>
</protein>
<proteinExistence type="inferred from homology"/>
<evidence type="ECO:0000256" key="1">
    <source>
        <dbReference type="ARBA" id="ARBA00007626"/>
    </source>
</evidence>
<dbReference type="PANTHER" id="PTHR46128">
    <property type="entry name" value="MITOCHONDRIAL GROUP I INTRON SPLICING FACTOR CCM1"/>
    <property type="match status" value="1"/>
</dbReference>
<dbReference type="InterPro" id="IPR011990">
    <property type="entry name" value="TPR-like_helical_dom_sf"/>
</dbReference>
<evidence type="ECO:0000256" key="2">
    <source>
        <dbReference type="ARBA" id="ARBA00022737"/>
    </source>
</evidence>
<evidence type="ECO:0000313" key="5">
    <source>
        <dbReference type="Proteomes" id="UP000026915"/>
    </source>
</evidence>
<dbReference type="Pfam" id="PF13041">
    <property type="entry name" value="PPR_2"/>
    <property type="match status" value="1"/>
</dbReference>
<dbReference type="PANTHER" id="PTHR46128:SF358">
    <property type="entry name" value="TETRATRICOPEPTIDE REPEAT (TPR)-LIKE SUPERFAMILY PROTEIN"/>
    <property type="match status" value="1"/>
</dbReference>
<keyword evidence="2" id="KW-0677">Repeat</keyword>
<dbReference type="Gramene" id="EOY09718">
    <property type="protein sequence ID" value="EOY09718"/>
    <property type="gene ID" value="TCM_025109"/>
</dbReference>
<evidence type="ECO:0000256" key="3">
    <source>
        <dbReference type="PROSITE-ProRule" id="PRU00708"/>
    </source>
</evidence>
<name>A0A061EYK5_THECC</name>
<dbReference type="NCBIfam" id="TIGR00756">
    <property type="entry name" value="PPR"/>
    <property type="match status" value="1"/>
</dbReference>
<dbReference type="STRING" id="3641.A0A061EYK5"/>
<dbReference type="EMBL" id="CM001883">
    <property type="protein sequence ID" value="EOY09718.1"/>
    <property type="molecule type" value="Genomic_DNA"/>
</dbReference>
<dbReference type="InterPro" id="IPR002885">
    <property type="entry name" value="PPR_rpt"/>
</dbReference>
<organism evidence="4 5">
    <name type="scientific">Theobroma cacao</name>
    <name type="common">Cacao</name>
    <name type="synonym">Cocoa</name>
    <dbReference type="NCBI Taxonomy" id="3641"/>
    <lineage>
        <taxon>Eukaryota</taxon>
        <taxon>Viridiplantae</taxon>
        <taxon>Streptophyta</taxon>
        <taxon>Embryophyta</taxon>
        <taxon>Tracheophyta</taxon>
        <taxon>Spermatophyta</taxon>
        <taxon>Magnoliopsida</taxon>
        <taxon>eudicotyledons</taxon>
        <taxon>Gunneridae</taxon>
        <taxon>Pentapetalae</taxon>
        <taxon>rosids</taxon>
        <taxon>malvids</taxon>
        <taxon>Malvales</taxon>
        <taxon>Malvaceae</taxon>
        <taxon>Byttnerioideae</taxon>
        <taxon>Theobroma</taxon>
    </lineage>
</organism>
<sequence length="115" mass="13071">MKLTSQNVVLNIVTYTAFINGMCHVERLSVAQELFKGISAHDLVPNMVTYAILLCDGYCLDGIPIDGLSQVGQLRVGKKLFYVLTVKRLHPSFYTKDFINEGYQMKHISCLEKWK</sequence>
<dbReference type="HOGENOM" id="CLU_2113381_0_0_1"/>
<gene>
    <name evidence="4" type="ORF">TCM_025109</name>
</gene>
<dbReference type="Proteomes" id="UP000026915">
    <property type="component" value="Chromosome 5"/>
</dbReference>
<feature type="repeat" description="PPR" evidence="3">
    <location>
        <begin position="11"/>
        <end position="45"/>
    </location>
</feature>
<keyword evidence="5" id="KW-1185">Reference proteome</keyword>
<dbReference type="AlphaFoldDB" id="A0A061EYK5"/>
<evidence type="ECO:0000313" key="4">
    <source>
        <dbReference type="EMBL" id="EOY09718.1"/>
    </source>
</evidence>
<dbReference type="Gene3D" id="1.25.40.10">
    <property type="entry name" value="Tetratricopeptide repeat domain"/>
    <property type="match status" value="1"/>
</dbReference>
<dbReference type="PROSITE" id="PS51375">
    <property type="entry name" value="PPR"/>
    <property type="match status" value="1"/>
</dbReference>